<gene>
    <name evidence="3" type="ORF">SEMRO_181_G079160.1</name>
</gene>
<evidence type="ECO:0000313" key="3">
    <source>
        <dbReference type="EMBL" id="CAB9503964.1"/>
    </source>
</evidence>
<keyword evidence="4" id="KW-1185">Reference proteome</keyword>
<organism evidence="3 4">
    <name type="scientific">Seminavis robusta</name>
    <dbReference type="NCBI Taxonomy" id="568900"/>
    <lineage>
        <taxon>Eukaryota</taxon>
        <taxon>Sar</taxon>
        <taxon>Stramenopiles</taxon>
        <taxon>Ochrophyta</taxon>
        <taxon>Bacillariophyta</taxon>
        <taxon>Bacillariophyceae</taxon>
        <taxon>Bacillariophycidae</taxon>
        <taxon>Naviculales</taxon>
        <taxon>Naviculaceae</taxon>
        <taxon>Seminavis</taxon>
    </lineage>
</organism>
<dbReference type="EMBL" id="CAICTM010000180">
    <property type="protein sequence ID" value="CAB9503964.1"/>
    <property type="molecule type" value="Genomic_DNA"/>
</dbReference>
<feature type="signal peptide" evidence="2">
    <location>
        <begin position="1"/>
        <end position="16"/>
    </location>
</feature>
<proteinExistence type="predicted"/>
<dbReference type="AlphaFoldDB" id="A0A9N8DJV6"/>
<feature type="region of interest" description="Disordered" evidence="1">
    <location>
        <begin position="149"/>
        <end position="173"/>
    </location>
</feature>
<sequence length="195" mass="20788">MSTLVVLLLLPALALGHSCTSFTVNSTTEREDFLAMDTSFVPQSIKDVVSADTEMDQSFTGFYDCHNMAGDYEVGVAYICDESETCSCTALYQFEECSSCTVCGEIGKLESFSADCSNVKIGYTDNCTVECGYETTGCFVEEDAEETAATADNSTATTEVPSTSDATTTNDASSSFMPRMASSLILLIGTLVVFA</sequence>
<evidence type="ECO:0000313" key="4">
    <source>
        <dbReference type="Proteomes" id="UP001153069"/>
    </source>
</evidence>
<feature type="chain" id="PRO_5040111375" evidence="2">
    <location>
        <begin position="17"/>
        <end position="195"/>
    </location>
</feature>
<evidence type="ECO:0000256" key="2">
    <source>
        <dbReference type="SAM" id="SignalP"/>
    </source>
</evidence>
<protein>
    <submittedName>
        <fullName evidence="3">Uncharacterized protein</fullName>
    </submittedName>
</protein>
<keyword evidence="2" id="KW-0732">Signal</keyword>
<comment type="caution">
    <text evidence="3">The sequence shown here is derived from an EMBL/GenBank/DDBJ whole genome shotgun (WGS) entry which is preliminary data.</text>
</comment>
<evidence type="ECO:0000256" key="1">
    <source>
        <dbReference type="SAM" id="MobiDB-lite"/>
    </source>
</evidence>
<dbReference type="Proteomes" id="UP001153069">
    <property type="component" value="Unassembled WGS sequence"/>
</dbReference>
<reference evidence="3" key="1">
    <citation type="submission" date="2020-06" db="EMBL/GenBank/DDBJ databases">
        <authorList>
            <consortium name="Plant Systems Biology data submission"/>
        </authorList>
    </citation>
    <scope>NUCLEOTIDE SEQUENCE</scope>
    <source>
        <strain evidence="3">D6</strain>
    </source>
</reference>
<name>A0A9N8DJV6_9STRA</name>
<accession>A0A9N8DJV6</accession>